<dbReference type="Proteomes" id="UP000279259">
    <property type="component" value="Unassembled WGS sequence"/>
</dbReference>
<protein>
    <submittedName>
        <fullName evidence="1">Uncharacterized protein</fullName>
    </submittedName>
</protein>
<accession>A0A427XXP5</accession>
<dbReference type="AlphaFoldDB" id="A0A427XXP5"/>
<name>A0A427XXP5_9TREE</name>
<evidence type="ECO:0000313" key="1">
    <source>
        <dbReference type="EMBL" id="RSH83654.1"/>
    </source>
</evidence>
<proteinExistence type="predicted"/>
<gene>
    <name evidence="1" type="ORF">EHS25_005558</name>
</gene>
<keyword evidence="2" id="KW-1185">Reference proteome</keyword>
<organism evidence="1 2">
    <name type="scientific">Saitozyma podzolica</name>
    <dbReference type="NCBI Taxonomy" id="1890683"/>
    <lineage>
        <taxon>Eukaryota</taxon>
        <taxon>Fungi</taxon>
        <taxon>Dikarya</taxon>
        <taxon>Basidiomycota</taxon>
        <taxon>Agaricomycotina</taxon>
        <taxon>Tremellomycetes</taxon>
        <taxon>Tremellales</taxon>
        <taxon>Trimorphomycetaceae</taxon>
        <taxon>Saitozyma</taxon>
    </lineage>
</organism>
<dbReference type="EMBL" id="RSCD01000024">
    <property type="protein sequence ID" value="RSH83654.1"/>
    <property type="molecule type" value="Genomic_DNA"/>
</dbReference>
<evidence type="ECO:0000313" key="2">
    <source>
        <dbReference type="Proteomes" id="UP000279259"/>
    </source>
</evidence>
<sequence length="108" mass="11359">MEDHMFAVSSIAHSGVLHDVDEVNHYPVSPISRTSPLPLQPTCHLHAGGQSCTQLLLSAQVDDSSQSADTSTEALSNVANAGGNMPAMQARVVNLGLGTLGRFYQGEN</sequence>
<reference evidence="1 2" key="1">
    <citation type="submission" date="2018-11" db="EMBL/GenBank/DDBJ databases">
        <title>Genome sequence of Saitozyma podzolica DSM 27192.</title>
        <authorList>
            <person name="Aliyu H."/>
            <person name="Gorte O."/>
            <person name="Ochsenreither K."/>
        </authorList>
    </citation>
    <scope>NUCLEOTIDE SEQUENCE [LARGE SCALE GENOMIC DNA]</scope>
    <source>
        <strain evidence="1 2">DSM 27192</strain>
    </source>
</reference>
<comment type="caution">
    <text evidence="1">The sequence shown here is derived from an EMBL/GenBank/DDBJ whole genome shotgun (WGS) entry which is preliminary data.</text>
</comment>